<feature type="compositionally biased region" description="Low complexity" evidence="7">
    <location>
        <begin position="1071"/>
        <end position="1100"/>
    </location>
</feature>
<feature type="region of interest" description="Disordered" evidence="7">
    <location>
        <begin position="292"/>
        <end position="316"/>
    </location>
</feature>
<evidence type="ECO:0000256" key="4">
    <source>
        <dbReference type="ARBA" id="ARBA00022777"/>
    </source>
</evidence>
<keyword evidence="5 6" id="KW-0067">ATP-binding</keyword>
<evidence type="ECO:0000313" key="9">
    <source>
        <dbReference type="EMBL" id="KAG2444740.1"/>
    </source>
</evidence>
<feature type="compositionally biased region" description="Acidic residues" evidence="7">
    <location>
        <begin position="933"/>
        <end position="959"/>
    </location>
</feature>
<evidence type="ECO:0000259" key="8">
    <source>
        <dbReference type="PROSITE" id="PS50011"/>
    </source>
</evidence>
<proteinExistence type="predicted"/>
<evidence type="ECO:0000256" key="7">
    <source>
        <dbReference type="SAM" id="MobiDB-lite"/>
    </source>
</evidence>
<feature type="compositionally biased region" description="Low complexity" evidence="7">
    <location>
        <begin position="417"/>
        <end position="432"/>
    </location>
</feature>
<feature type="compositionally biased region" description="Gly residues" evidence="7">
    <location>
        <begin position="960"/>
        <end position="986"/>
    </location>
</feature>
<feature type="region of interest" description="Disordered" evidence="7">
    <location>
        <begin position="1071"/>
        <end position="1155"/>
    </location>
</feature>
<dbReference type="SUPFAM" id="SSF47473">
    <property type="entry name" value="EF-hand"/>
    <property type="match status" value="1"/>
</dbReference>
<feature type="region of interest" description="Disordered" evidence="7">
    <location>
        <begin position="1278"/>
        <end position="1359"/>
    </location>
</feature>
<feature type="region of interest" description="Disordered" evidence="7">
    <location>
        <begin position="362"/>
        <end position="432"/>
    </location>
</feature>
<feature type="binding site" evidence="6">
    <location>
        <position position="67"/>
    </location>
    <ligand>
        <name>ATP</name>
        <dbReference type="ChEBI" id="CHEBI:30616"/>
    </ligand>
</feature>
<feature type="region of interest" description="Disordered" evidence="7">
    <location>
        <begin position="543"/>
        <end position="625"/>
    </location>
</feature>
<comment type="caution">
    <text evidence="9">The sequence shown here is derived from an EMBL/GenBank/DDBJ whole genome shotgun (WGS) entry which is preliminary data.</text>
</comment>
<accession>A0A836B181</accession>
<feature type="compositionally biased region" description="Gly residues" evidence="7">
    <location>
        <begin position="1129"/>
        <end position="1152"/>
    </location>
</feature>
<feature type="compositionally biased region" description="Gly residues" evidence="7">
    <location>
        <begin position="797"/>
        <end position="808"/>
    </location>
</feature>
<dbReference type="InterPro" id="IPR050205">
    <property type="entry name" value="CDPK_Ser/Thr_kinases"/>
</dbReference>
<keyword evidence="3 6" id="KW-0547">Nucleotide-binding</keyword>
<feature type="compositionally biased region" description="Gly residues" evidence="7">
    <location>
        <begin position="892"/>
        <end position="928"/>
    </location>
</feature>
<dbReference type="GO" id="GO:0005524">
    <property type="term" value="F:ATP binding"/>
    <property type="evidence" value="ECO:0007669"/>
    <property type="project" value="UniProtKB-UniRule"/>
</dbReference>
<dbReference type="PANTHER" id="PTHR24349">
    <property type="entry name" value="SERINE/THREONINE-PROTEIN KINASE"/>
    <property type="match status" value="1"/>
</dbReference>
<evidence type="ECO:0000256" key="3">
    <source>
        <dbReference type="ARBA" id="ARBA00022741"/>
    </source>
</evidence>
<feature type="compositionally biased region" description="Low complexity" evidence="7">
    <location>
        <begin position="772"/>
        <end position="781"/>
    </location>
</feature>
<feature type="compositionally biased region" description="Low complexity" evidence="7">
    <location>
        <begin position="1109"/>
        <end position="1120"/>
    </location>
</feature>
<dbReference type="OrthoDB" id="10252171at2759"/>
<keyword evidence="4" id="KW-0418">Kinase</keyword>
<dbReference type="InterPro" id="IPR017441">
    <property type="entry name" value="Protein_kinase_ATP_BS"/>
</dbReference>
<name>A0A836B181_CHLIN</name>
<dbReference type="InterPro" id="IPR011992">
    <property type="entry name" value="EF-hand-dom_pair"/>
</dbReference>
<feature type="compositionally biased region" description="Basic and acidic residues" evidence="7">
    <location>
        <begin position="1300"/>
        <end position="1316"/>
    </location>
</feature>
<dbReference type="SUPFAM" id="SSF56112">
    <property type="entry name" value="Protein kinase-like (PK-like)"/>
    <property type="match status" value="1"/>
</dbReference>
<feature type="compositionally biased region" description="Low complexity" evidence="7">
    <location>
        <begin position="592"/>
        <end position="614"/>
    </location>
</feature>
<dbReference type="GO" id="GO:0004674">
    <property type="term" value="F:protein serine/threonine kinase activity"/>
    <property type="evidence" value="ECO:0007669"/>
    <property type="project" value="UniProtKB-KW"/>
</dbReference>
<dbReference type="InterPro" id="IPR000719">
    <property type="entry name" value="Prot_kinase_dom"/>
</dbReference>
<organism evidence="9 10">
    <name type="scientific">Chlamydomonas incerta</name>
    <dbReference type="NCBI Taxonomy" id="51695"/>
    <lineage>
        <taxon>Eukaryota</taxon>
        <taxon>Viridiplantae</taxon>
        <taxon>Chlorophyta</taxon>
        <taxon>core chlorophytes</taxon>
        <taxon>Chlorophyceae</taxon>
        <taxon>CS clade</taxon>
        <taxon>Chlamydomonadales</taxon>
        <taxon>Chlamydomonadaceae</taxon>
        <taxon>Chlamydomonas</taxon>
    </lineage>
</organism>
<feature type="compositionally biased region" description="Low complexity" evidence="7">
    <location>
        <begin position="1338"/>
        <end position="1357"/>
    </location>
</feature>
<feature type="region of interest" description="Disordered" evidence="7">
    <location>
        <begin position="888"/>
        <end position="989"/>
    </location>
</feature>
<feature type="region of interest" description="Disordered" evidence="7">
    <location>
        <begin position="772"/>
        <end position="808"/>
    </location>
</feature>
<dbReference type="Gene3D" id="1.10.238.10">
    <property type="entry name" value="EF-hand"/>
    <property type="match status" value="1"/>
</dbReference>
<reference evidence="9" key="1">
    <citation type="journal article" date="2020" name="bioRxiv">
        <title>Comparative genomics of Chlamydomonas.</title>
        <authorList>
            <person name="Craig R.J."/>
            <person name="Hasan A.R."/>
            <person name="Ness R.W."/>
            <person name="Keightley P.D."/>
        </authorList>
    </citation>
    <scope>NUCLEOTIDE SEQUENCE</scope>
    <source>
        <strain evidence="9">SAG 7.73</strain>
    </source>
</reference>
<keyword evidence="10" id="KW-1185">Reference proteome</keyword>
<dbReference type="InterPro" id="IPR011009">
    <property type="entry name" value="Kinase-like_dom_sf"/>
</dbReference>
<dbReference type="EMBL" id="JAEHOC010000002">
    <property type="protein sequence ID" value="KAG2444740.1"/>
    <property type="molecule type" value="Genomic_DNA"/>
</dbReference>
<evidence type="ECO:0000256" key="2">
    <source>
        <dbReference type="ARBA" id="ARBA00022679"/>
    </source>
</evidence>
<gene>
    <name evidence="9" type="ORF">HXX76_001484</name>
</gene>
<feature type="region of interest" description="Disordered" evidence="7">
    <location>
        <begin position="1669"/>
        <end position="1691"/>
    </location>
</feature>
<dbReference type="PROSITE" id="PS50011">
    <property type="entry name" value="PROTEIN_KINASE_DOM"/>
    <property type="match status" value="1"/>
</dbReference>
<evidence type="ECO:0000256" key="6">
    <source>
        <dbReference type="PROSITE-ProRule" id="PRU10141"/>
    </source>
</evidence>
<feature type="compositionally biased region" description="Polar residues" evidence="7">
    <location>
        <begin position="615"/>
        <end position="625"/>
    </location>
</feature>
<feature type="domain" description="Protein kinase" evidence="8">
    <location>
        <begin position="34"/>
        <end position="308"/>
    </location>
</feature>
<dbReference type="Gene3D" id="1.10.510.10">
    <property type="entry name" value="Transferase(Phosphotransferase) domain 1"/>
    <property type="match status" value="1"/>
</dbReference>
<sequence>MPRIDVWDVVPEDPDAKPEPLWAGFPKAKLEDKYNVGKLLGQGGFGSVHVVIEKSTGKEYAAKSIAKRLSVPNVSERKQTQHLENIKREALILFRLRGTLNVVHLEDCFECEDSVHLIMENCKGGELLHRINTRHYSERTAASYMRAVLRTLAQCHHLRILHRDIKPVGNFMLLHDADNAPVKAIDFGLAVFFDPKKLPRTDLGLEGTPHFMAPEQLSGKTEPASDIWSAGIMAYQLLSGGVPFDDVKNPKSPALSLVWRAVLTQEPKFTGRAWEGVSETAKEFVKSLLAKDPKERPTAKQALAHPWLQGKSAERTQGAPLQRTVVQRLQKFGVESALKRTVLDMIANDLINRHIEQLNLQQQQQQQGQGQGQGQVQGQAQQPAAGAEGGGEGKGEAHKAAAAAAGGGSSHEPSRKGSASAHGGVAGADTGEATPAGAAAAAAAGAPVPPPAEGAAASAAALAAKLRQFAAQDLLLRSASSGSSGALGKHAATVHAGGEALAVLRRGQLLGLPLGQRPGGVGAAASPAGGAGAGSSMAAAAAAVQQTVTQRRSHDTARPALGRGNSSNHMSAGFAPPPTALGQPQVASPVRPTSAASGGSAAAGSSPLPPRGSAQGPSPFSVPNTQAWQRLGSFPSAAAAGAVLGAAAGAPAVGPLGAGAMAAAPGSSGAAGAGPLVAPAGSYKGPVKDVPAATAWDLSFMANRLAMEGSGHSLNHYAWLLNVGERSLHGVLERSYHAGRNNPAGAAAAAAAAGSAAAGDGAAATAAAAPGSAVGRAPPRASSMSGSGPAAQHHHSGQGGAAPGGLLGQRAGGGLGAAAASAVAGSPSGGSLLGGPFGGAVTEGGSVREGGEYLRMLSLVARQRAEHRKVQRLSLDTSGHRQDDYAKHVAETGGGGGGGSGGGGGGGGGGGAAGGLGSGAGKGTGGGVFETPQEADEDAEEESDEEGQGEESEEEEGEEGGGGGGRGLAGRGGRSGGGGRGTGGGTTAAQSAATTGAFSLSHVASGLSSTFVTSASLTPPTAAMLPQAVAAVSPGGAAGAAAAAAGAAEPRQPQALAMSIPGLAEAEGLAPAGAGGSVSTAATTPAASGAPRSESAMSCGSSGGGPGDGASLSGDVPLEALAEEEADGAGPGGAAGGGGRHSLDSGGGGGGKRSSLLKKVRKALMKPVRSLLSSDRPPAGPVAAMAAAASGTATMPSAFDAAARGSGSAAAALAAARDSGARSGYATPGGGAATPGGGGLGGGPSLATLSVASVVAGEERGRGRGAYAALMQGAGGGTGANTGANTPQERSAHGGGAYDRSGHGSDRSGHGGRERNSSTAAGPPGLTIHTVKAHKEQAAPAAAAAAAAGDGTATPGGSTKQLEAVPALAPAAPAPAVPASTTNVGEVGIAAAAAAAEAKAKAELRAKAAPAGAGAPAAAAVAVDAGALAAAASPAAAASATSAAAAAAVPASAAAAAVAGGAGAAAGGEAGKSGRLTLRTAELASTLTMLLGDPAKVAEMQEVMRRLQYDKAEELTAEQLSEGLQWMGYRLEPSEVEDLLRQVSLGSGEGLTASQFIASQVDWRTFQANHRAEWMTCLRNAFEELGGGAGPGGALSLEQLMSALNEKLPEEEVNLAVQESLMDAAVEADAVDFDAFVKLMRCNSSDSLASGNSSELSYDLYDPRLKDASLHGPHGDGAHYTPALETVPDQE</sequence>
<keyword evidence="2" id="KW-0808">Transferase</keyword>
<feature type="compositionally biased region" description="Low complexity" evidence="7">
    <location>
        <begin position="376"/>
        <end position="386"/>
    </location>
</feature>
<evidence type="ECO:0000313" key="10">
    <source>
        <dbReference type="Proteomes" id="UP000650467"/>
    </source>
</evidence>
<dbReference type="Proteomes" id="UP000650467">
    <property type="component" value="Unassembled WGS sequence"/>
</dbReference>
<protein>
    <recommendedName>
        <fullName evidence="8">Protein kinase domain-containing protein</fullName>
    </recommendedName>
</protein>
<evidence type="ECO:0000256" key="5">
    <source>
        <dbReference type="ARBA" id="ARBA00022840"/>
    </source>
</evidence>
<dbReference type="PROSITE" id="PS00107">
    <property type="entry name" value="PROTEIN_KINASE_ATP"/>
    <property type="match status" value="1"/>
</dbReference>
<dbReference type="Gene3D" id="3.30.200.20">
    <property type="entry name" value="Phosphorylase Kinase, domain 1"/>
    <property type="match status" value="1"/>
</dbReference>
<dbReference type="Pfam" id="PF00069">
    <property type="entry name" value="Pkinase"/>
    <property type="match status" value="1"/>
</dbReference>
<keyword evidence="1" id="KW-0723">Serine/threonine-protein kinase</keyword>
<evidence type="ECO:0000256" key="1">
    <source>
        <dbReference type="ARBA" id="ARBA00022527"/>
    </source>
</evidence>